<accession>A0ABQ8KPT3</accession>
<keyword evidence="1" id="KW-0479">Metal-binding</keyword>
<dbReference type="Gene3D" id="2.60.120.330">
    <property type="entry name" value="B-lactam Antibiotic, Isopenicillin N Synthase, Chain"/>
    <property type="match status" value="1"/>
</dbReference>
<keyword evidence="4" id="KW-1185">Reference proteome</keyword>
<dbReference type="EMBL" id="JADCUA010000005">
    <property type="protein sequence ID" value="KAH9839916.1"/>
    <property type="molecule type" value="Genomic_DNA"/>
</dbReference>
<sequence>MPGIVGPPFPEDVPTHPLLVVDYQLIKAGDHDETEKLWRAATQLGFWYLKNHGADAEVDAMFEMGSDFMELPIDDKMQFEQGDNGASFGYKARGVNAIDEKGNRDSTEFINVSKDDALAFPEVVHRTYPGILTARMDTVIRPFVDKSLEVNGTLIGVLNTKLGLPEGTLAQLHNPAERSGCVARVIRTPPKDGPIDDEKAMLAAHTDFGSLSFLHNRIGGLQVLPPGTDKWQYVRPLPGHAICNIGDSMHIFSGGILRSNMHRVIPPPGEQAKFERYSLVYFTRASDSVELRALVDDSPLIAAAVADAPNAQARFWPGVSAQEWLQRRVRNQRLSHFKGPESFKSWMGTEDVSSMVKTRTSVESAAVRQVAA</sequence>
<dbReference type="InterPro" id="IPR026992">
    <property type="entry name" value="DIOX_N"/>
</dbReference>
<dbReference type="InterPro" id="IPR005123">
    <property type="entry name" value="Oxoglu/Fe-dep_dioxygenase_dom"/>
</dbReference>
<dbReference type="PROSITE" id="PS51471">
    <property type="entry name" value="FE2OG_OXY"/>
    <property type="match status" value="1"/>
</dbReference>
<dbReference type="Pfam" id="PF03171">
    <property type="entry name" value="2OG-FeII_Oxy"/>
    <property type="match status" value="1"/>
</dbReference>
<name>A0ABQ8KPT3_9APHY</name>
<dbReference type="InterPro" id="IPR027443">
    <property type="entry name" value="IPNS-like_sf"/>
</dbReference>
<comment type="caution">
    <text evidence="3">The sequence shown here is derived from an EMBL/GenBank/DDBJ whole genome shotgun (WGS) entry which is preliminary data.</text>
</comment>
<dbReference type="RefSeq" id="XP_047781566.1">
    <property type="nucleotide sequence ID" value="XM_047918735.1"/>
</dbReference>
<dbReference type="Proteomes" id="UP000814176">
    <property type="component" value="Unassembled WGS sequence"/>
</dbReference>
<evidence type="ECO:0000256" key="1">
    <source>
        <dbReference type="RuleBase" id="RU003682"/>
    </source>
</evidence>
<evidence type="ECO:0000313" key="4">
    <source>
        <dbReference type="Proteomes" id="UP000814176"/>
    </source>
</evidence>
<protein>
    <recommendedName>
        <fullName evidence="2">Fe2OG dioxygenase domain-containing protein</fullName>
    </recommendedName>
</protein>
<reference evidence="3 4" key="1">
    <citation type="journal article" date="2021" name="Environ. Microbiol.">
        <title>Gene family expansions and transcriptome signatures uncover fungal adaptations to wood decay.</title>
        <authorList>
            <person name="Hage H."/>
            <person name="Miyauchi S."/>
            <person name="Viragh M."/>
            <person name="Drula E."/>
            <person name="Min B."/>
            <person name="Chaduli D."/>
            <person name="Navarro D."/>
            <person name="Favel A."/>
            <person name="Norest M."/>
            <person name="Lesage-Meessen L."/>
            <person name="Balint B."/>
            <person name="Merenyi Z."/>
            <person name="de Eugenio L."/>
            <person name="Morin E."/>
            <person name="Martinez A.T."/>
            <person name="Baldrian P."/>
            <person name="Stursova M."/>
            <person name="Martinez M.J."/>
            <person name="Novotny C."/>
            <person name="Magnuson J.K."/>
            <person name="Spatafora J.W."/>
            <person name="Maurice S."/>
            <person name="Pangilinan J."/>
            <person name="Andreopoulos W."/>
            <person name="LaButti K."/>
            <person name="Hundley H."/>
            <person name="Na H."/>
            <person name="Kuo A."/>
            <person name="Barry K."/>
            <person name="Lipzen A."/>
            <person name="Henrissat B."/>
            <person name="Riley R."/>
            <person name="Ahrendt S."/>
            <person name="Nagy L.G."/>
            <person name="Grigoriev I.V."/>
            <person name="Martin F."/>
            <person name="Rosso M.N."/>
        </authorList>
    </citation>
    <scope>NUCLEOTIDE SEQUENCE [LARGE SCALE GENOMIC DNA]</scope>
    <source>
        <strain evidence="3 4">CIRM-BRFM 1785</strain>
    </source>
</reference>
<gene>
    <name evidence="3" type="ORF">C8Q71DRAFT_468334</name>
</gene>
<evidence type="ECO:0000259" key="2">
    <source>
        <dbReference type="PROSITE" id="PS51471"/>
    </source>
</evidence>
<comment type="similarity">
    <text evidence="1">Belongs to the iron/ascorbate-dependent oxidoreductase family.</text>
</comment>
<keyword evidence="1" id="KW-0408">Iron</keyword>
<dbReference type="InterPro" id="IPR044861">
    <property type="entry name" value="IPNS-like_FE2OG_OXY"/>
</dbReference>
<dbReference type="GeneID" id="71999467"/>
<keyword evidence="1" id="KW-0560">Oxidoreductase</keyword>
<dbReference type="InterPro" id="IPR050231">
    <property type="entry name" value="Iron_ascorbate_oxido_reductase"/>
</dbReference>
<organism evidence="3 4">
    <name type="scientific">Rhodofomes roseus</name>
    <dbReference type="NCBI Taxonomy" id="34475"/>
    <lineage>
        <taxon>Eukaryota</taxon>
        <taxon>Fungi</taxon>
        <taxon>Dikarya</taxon>
        <taxon>Basidiomycota</taxon>
        <taxon>Agaricomycotina</taxon>
        <taxon>Agaricomycetes</taxon>
        <taxon>Polyporales</taxon>
        <taxon>Rhodofomes</taxon>
    </lineage>
</organism>
<dbReference type="PANTHER" id="PTHR47990">
    <property type="entry name" value="2-OXOGLUTARATE (2OG) AND FE(II)-DEPENDENT OXYGENASE SUPERFAMILY PROTEIN-RELATED"/>
    <property type="match status" value="1"/>
</dbReference>
<dbReference type="Pfam" id="PF14226">
    <property type="entry name" value="DIOX_N"/>
    <property type="match status" value="1"/>
</dbReference>
<evidence type="ECO:0000313" key="3">
    <source>
        <dbReference type="EMBL" id="KAH9839916.1"/>
    </source>
</evidence>
<feature type="domain" description="Fe2OG dioxygenase" evidence="2">
    <location>
        <begin position="179"/>
        <end position="285"/>
    </location>
</feature>
<proteinExistence type="inferred from homology"/>
<dbReference type="SUPFAM" id="SSF51197">
    <property type="entry name" value="Clavaminate synthase-like"/>
    <property type="match status" value="1"/>
</dbReference>